<evidence type="ECO:0000256" key="3">
    <source>
        <dbReference type="ARBA" id="ARBA00005553"/>
    </source>
</evidence>
<dbReference type="UniPathway" id="UPA00705"/>
<dbReference type="Gene3D" id="4.10.95.10">
    <property type="entry name" value="Cytochrome c oxidase, subunit VIa"/>
    <property type="match status" value="1"/>
</dbReference>
<proteinExistence type="inferred from homology"/>
<protein>
    <recommendedName>
        <fullName evidence="12">Cytochrome c oxidase subunit</fullName>
    </recommendedName>
    <alternativeName>
        <fullName evidence="12">Cytochrome c oxidase polypeptide VIa</fullName>
    </alternativeName>
</protein>
<dbReference type="InterPro" id="IPR036418">
    <property type="entry name" value="Cyt_c_oxidase_su6a_sf"/>
</dbReference>
<evidence type="ECO:0000256" key="8">
    <source>
        <dbReference type="ARBA" id="ARBA00023002"/>
    </source>
</evidence>
<comment type="subcellular location">
    <subcellularLocation>
        <location evidence="1">Mitochondrion inner membrane</location>
        <topology evidence="1">Single-pass membrane protein</topology>
    </subcellularLocation>
</comment>
<comment type="pathway">
    <text evidence="2">Energy metabolism; oxidative phosphorylation.</text>
</comment>
<dbReference type="SUPFAM" id="SSF81411">
    <property type="entry name" value="Mitochondrial cytochrome c oxidase subunit VIa"/>
    <property type="match status" value="1"/>
</dbReference>
<evidence type="ECO:0000256" key="7">
    <source>
        <dbReference type="ARBA" id="ARBA00022989"/>
    </source>
</evidence>
<keyword evidence="8" id="KW-0560">Oxidoreductase</keyword>
<keyword evidence="5 12" id="KW-0999">Mitochondrion inner membrane</keyword>
<dbReference type="CDD" id="cd00925">
    <property type="entry name" value="Cyt_c_Oxidase_VIa"/>
    <property type="match status" value="1"/>
</dbReference>
<keyword evidence="4" id="KW-0812">Transmembrane</keyword>
<organism evidence="13">
    <name type="scientific">Xenopus tropicalis</name>
    <name type="common">Western clawed frog</name>
    <name type="synonym">Silurana tropicalis</name>
    <dbReference type="NCBI Taxonomy" id="8364"/>
    <lineage>
        <taxon>Eukaryota</taxon>
        <taxon>Metazoa</taxon>
        <taxon>Chordata</taxon>
        <taxon>Craniata</taxon>
        <taxon>Vertebrata</taxon>
        <taxon>Euteleostomi</taxon>
        <taxon>Amphibia</taxon>
        <taxon>Batrachia</taxon>
        <taxon>Anura</taxon>
        <taxon>Pipoidea</taxon>
        <taxon>Pipidae</taxon>
        <taxon>Xenopodinae</taxon>
        <taxon>Xenopus</taxon>
        <taxon>Silurana</taxon>
    </lineage>
</organism>
<evidence type="ECO:0000256" key="6">
    <source>
        <dbReference type="ARBA" id="ARBA00022946"/>
    </source>
</evidence>
<evidence type="ECO:0000256" key="9">
    <source>
        <dbReference type="ARBA" id="ARBA00023128"/>
    </source>
</evidence>
<keyword evidence="9 12" id="KW-0496">Mitochondrion</keyword>
<keyword evidence="7" id="KW-1133">Transmembrane helix</keyword>
<dbReference type="InterPro" id="IPR018507">
    <property type="entry name" value="Cyt_c_oxidase_su6a_CS"/>
</dbReference>
<dbReference type="Bgee" id="ENSXETG00000027544">
    <property type="expression patterns" value="Expressed in skeletal muscle tissue and 4 other cell types or tissues"/>
</dbReference>
<dbReference type="Pfam" id="PF02046">
    <property type="entry name" value="COX6A"/>
    <property type="match status" value="1"/>
</dbReference>
<evidence type="ECO:0000256" key="5">
    <source>
        <dbReference type="ARBA" id="ARBA00022792"/>
    </source>
</evidence>
<accession>A0A6I8PK32</accession>
<evidence type="ECO:0000313" key="13">
    <source>
        <dbReference type="Ensembl" id="ENSXETP00000057420"/>
    </source>
</evidence>
<reference evidence="13" key="2">
    <citation type="submission" date="2020-05" db="UniProtKB">
        <authorList>
            <consortium name="Ensembl"/>
        </authorList>
    </citation>
    <scope>IDENTIFICATION</scope>
</reference>
<evidence type="ECO:0000256" key="11">
    <source>
        <dbReference type="RuleBase" id="RU004396"/>
    </source>
</evidence>
<evidence type="ECO:0000256" key="10">
    <source>
        <dbReference type="ARBA" id="ARBA00023136"/>
    </source>
</evidence>
<sequence length="105" mass="12077">MAILGARMSSLIFRRQMASEAHEEGAKAARTWKILSFTVALPGVAVCMLNAWLKKQHHPHERPKFVAYDHLRIRTKRFPWGDGNHSFFHNPHANPLPAGYEEPRH</sequence>
<evidence type="ECO:0000256" key="4">
    <source>
        <dbReference type="ARBA" id="ARBA00022692"/>
    </source>
</evidence>
<dbReference type="Xenbase" id="XB-GENE-5784173">
    <property type="gene designation" value="cox6a2"/>
</dbReference>
<comment type="similarity">
    <text evidence="3 11">Belongs to the cytochrome c oxidase subunit 6A family.</text>
</comment>
<evidence type="ECO:0000256" key="1">
    <source>
        <dbReference type="ARBA" id="ARBA00004434"/>
    </source>
</evidence>
<dbReference type="GeneTree" id="ENSGT00940000154612"/>
<evidence type="ECO:0000256" key="2">
    <source>
        <dbReference type="ARBA" id="ARBA00004673"/>
    </source>
</evidence>
<dbReference type="PROSITE" id="PS01329">
    <property type="entry name" value="COX6A"/>
    <property type="match status" value="1"/>
</dbReference>
<name>A0A6I8PK32_XENTR</name>
<dbReference type="PIRSF" id="PIRSF000277">
    <property type="entry name" value="COX6A1"/>
    <property type="match status" value="1"/>
</dbReference>
<keyword evidence="6" id="KW-0809">Transit peptide</keyword>
<dbReference type="PANTHER" id="PTHR11504:SF12">
    <property type="entry name" value="CYTOCHROME C OXIDASE SUBUNIT"/>
    <property type="match status" value="1"/>
</dbReference>
<dbReference type="GO" id="GO:0005743">
    <property type="term" value="C:mitochondrial inner membrane"/>
    <property type="evidence" value="ECO:0007669"/>
    <property type="project" value="UniProtKB-SubCell"/>
</dbReference>
<dbReference type="GO" id="GO:0006119">
    <property type="term" value="P:oxidative phosphorylation"/>
    <property type="evidence" value="ECO:0007669"/>
    <property type="project" value="UniProtKB-UniPathway"/>
</dbReference>
<reference evidence="13" key="1">
    <citation type="journal article" date="2010" name="Science">
        <title>The genome of the Western clawed frog Xenopus tropicalis.</title>
        <authorList>
            <person name="Hellsten U."/>
            <person name="Harland R.M."/>
            <person name="Gilchrist M.J."/>
            <person name="Hendrix D."/>
            <person name="Jurka J."/>
            <person name="Kapitonov V."/>
            <person name="Ovcharenko I."/>
            <person name="Putnam N.H."/>
            <person name="Shu S."/>
            <person name="Taher L."/>
            <person name="Blitz I.L."/>
            <person name="Blumberg B."/>
            <person name="Dichmann D.S."/>
            <person name="Dubchak I."/>
            <person name="Amaya E."/>
            <person name="Detter J.C."/>
            <person name="Fletcher R."/>
            <person name="Gerhard D.S."/>
            <person name="Goodstein D."/>
            <person name="Graves T."/>
            <person name="Grigoriev I.V."/>
            <person name="Grimwood J."/>
            <person name="Kawashima T."/>
            <person name="Lindquist E."/>
            <person name="Lucas S.M."/>
            <person name="Mead P.E."/>
            <person name="Mitros T."/>
            <person name="Ogino H."/>
            <person name="Ohta Y."/>
            <person name="Poliakov A.V."/>
            <person name="Pollet N."/>
            <person name="Robert J."/>
            <person name="Salamov A."/>
            <person name="Sater A.K."/>
            <person name="Schmutz J."/>
            <person name="Terry A."/>
            <person name="Vize P.D."/>
            <person name="Warren W.C."/>
            <person name="Wells D."/>
            <person name="Wills A."/>
            <person name="Wilson R.K."/>
            <person name="Zimmerman L.B."/>
            <person name="Zorn A.M."/>
            <person name="Grainger R."/>
            <person name="Grammer T."/>
            <person name="Khokha M.K."/>
            <person name="Richardson P.M."/>
            <person name="Rokhsar D.S."/>
        </authorList>
    </citation>
    <scope>NUCLEOTIDE SEQUENCE [LARGE SCALE GENOMIC DNA]</scope>
    <source>
        <strain evidence="13">Nigerian</strain>
    </source>
</reference>
<dbReference type="AlphaFoldDB" id="A0A6I8PK32"/>
<keyword evidence="10 12" id="KW-0472">Membrane</keyword>
<dbReference type="FunFam" id="4.10.95.10:FF:000001">
    <property type="entry name" value="Cytochrome c oxidase subunit 6A, mitochondrial"/>
    <property type="match status" value="1"/>
</dbReference>
<dbReference type="Ensembl" id="ENSXETT00000057420">
    <property type="protein sequence ID" value="ENSXETP00000057420"/>
    <property type="gene ID" value="ENSXETG00000027544"/>
</dbReference>
<dbReference type="PANTHER" id="PTHR11504">
    <property type="entry name" value="CYTOCHROME C OXIDASE POLYPEPTIDE VIA"/>
    <property type="match status" value="1"/>
</dbReference>
<gene>
    <name evidence="13" type="primary">cox6a2</name>
</gene>
<dbReference type="GO" id="GO:0016491">
    <property type="term" value="F:oxidoreductase activity"/>
    <property type="evidence" value="ECO:0007669"/>
    <property type="project" value="UniProtKB-KW"/>
</dbReference>
<evidence type="ECO:0000256" key="12">
    <source>
        <dbReference type="RuleBase" id="RU004397"/>
    </source>
</evidence>
<dbReference type="InterPro" id="IPR001349">
    <property type="entry name" value="Cyt_c_oxidase_su6a"/>
</dbReference>
<dbReference type="FunCoup" id="A0A6I8PK32">
    <property type="interactions" value="1492"/>
</dbReference>
<dbReference type="InParanoid" id="A0A6I8PK32"/>